<dbReference type="OrthoDB" id="3068150at2759"/>
<evidence type="ECO:0000256" key="4">
    <source>
        <dbReference type="ARBA" id="ARBA00022777"/>
    </source>
</evidence>
<proteinExistence type="predicted"/>
<evidence type="ECO:0000313" key="7">
    <source>
        <dbReference type="EMBL" id="KAF5309009.1"/>
    </source>
</evidence>
<dbReference type="InterPro" id="IPR000719">
    <property type="entry name" value="Prot_kinase_dom"/>
</dbReference>
<dbReference type="SMART" id="SM00220">
    <property type="entry name" value="S_TKc"/>
    <property type="match status" value="1"/>
</dbReference>
<accession>A0A8H5AQC5</accession>
<dbReference type="InterPro" id="IPR051175">
    <property type="entry name" value="CLK_kinases"/>
</dbReference>
<evidence type="ECO:0000259" key="6">
    <source>
        <dbReference type="PROSITE" id="PS50011"/>
    </source>
</evidence>
<dbReference type="AlphaFoldDB" id="A0A8H5AQC5"/>
<keyword evidence="8" id="KW-1185">Reference proteome</keyword>
<keyword evidence="4" id="KW-0418">Kinase</keyword>
<dbReference type="Pfam" id="PF00069">
    <property type="entry name" value="Pkinase"/>
    <property type="match status" value="1"/>
</dbReference>
<evidence type="ECO:0000256" key="5">
    <source>
        <dbReference type="ARBA" id="ARBA00022840"/>
    </source>
</evidence>
<sequence>MEVLIMTSRSWVSSDLHTLDMVHTDLKPDNIVFVDDTLTTFSGQDSHGRPTDKANRNVLQDVRIKIVDLEDTRTLIAKSTAFVGTIGYTPPEVYCGIGWGFSLDVYSFGCVMYEIQYGRRFMPDFPQVNASFAFLERAIGPFKPMLVKEIREHCDFLFTDDTKRPRVQVSRQYARLVNAEVGSFRDILRNHISNGSHAFKCLMVRCLNADSRVRPTAEDCVKHLQIQADGSLPPVDETMAE</sequence>
<evidence type="ECO:0000256" key="2">
    <source>
        <dbReference type="ARBA" id="ARBA00022679"/>
    </source>
</evidence>
<dbReference type="InterPro" id="IPR008271">
    <property type="entry name" value="Ser/Thr_kinase_AS"/>
</dbReference>
<dbReference type="SUPFAM" id="SSF56112">
    <property type="entry name" value="Protein kinase-like (PK-like)"/>
    <property type="match status" value="1"/>
</dbReference>
<reference evidence="7 8" key="1">
    <citation type="journal article" date="2020" name="ISME J.">
        <title>Uncovering the hidden diversity of litter-decomposition mechanisms in mushroom-forming fungi.</title>
        <authorList>
            <person name="Floudas D."/>
            <person name="Bentzer J."/>
            <person name="Ahren D."/>
            <person name="Johansson T."/>
            <person name="Persson P."/>
            <person name="Tunlid A."/>
        </authorList>
    </citation>
    <scope>NUCLEOTIDE SEQUENCE [LARGE SCALE GENOMIC DNA]</scope>
    <source>
        <strain evidence="7 8">CBS 101986</strain>
    </source>
</reference>
<evidence type="ECO:0000313" key="8">
    <source>
        <dbReference type="Proteomes" id="UP000567179"/>
    </source>
</evidence>
<dbReference type="Proteomes" id="UP000567179">
    <property type="component" value="Unassembled WGS sequence"/>
</dbReference>
<keyword evidence="2" id="KW-0808">Transferase</keyword>
<dbReference type="Gene3D" id="1.10.510.10">
    <property type="entry name" value="Transferase(Phosphotransferase) domain 1"/>
    <property type="match status" value="1"/>
</dbReference>
<dbReference type="PROSITE" id="PS50011">
    <property type="entry name" value="PROTEIN_KINASE_DOM"/>
    <property type="match status" value="1"/>
</dbReference>
<dbReference type="GO" id="GO:0005634">
    <property type="term" value="C:nucleus"/>
    <property type="evidence" value="ECO:0007669"/>
    <property type="project" value="TreeGrafter"/>
</dbReference>
<feature type="domain" description="Protein kinase" evidence="6">
    <location>
        <begin position="1"/>
        <end position="226"/>
    </location>
</feature>
<organism evidence="7 8">
    <name type="scientific">Psilocybe cf. subviscida</name>
    <dbReference type="NCBI Taxonomy" id="2480587"/>
    <lineage>
        <taxon>Eukaryota</taxon>
        <taxon>Fungi</taxon>
        <taxon>Dikarya</taxon>
        <taxon>Basidiomycota</taxon>
        <taxon>Agaricomycotina</taxon>
        <taxon>Agaricomycetes</taxon>
        <taxon>Agaricomycetidae</taxon>
        <taxon>Agaricales</taxon>
        <taxon>Agaricineae</taxon>
        <taxon>Strophariaceae</taxon>
        <taxon>Psilocybe</taxon>
    </lineage>
</organism>
<gene>
    <name evidence="7" type="ORF">D9619_013547</name>
</gene>
<dbReference type="PROSITE" id="PS00108">
    <property type="entry name" value="PROTEIN_KINASE_ST"/>
    <property type="match status" value="1"/>
</dbReference>
<dbReference type="InterPro" id="IPR011009">
    <property type="entry name" value="Kinase-like_dom_sf"/>
</dbReference>
<dbReference type="EMBL" id="JAACJJ010000062">
    <property type="protein sequence ID" value="KAF5309009.1"/>
    <property type="molecule type" value="Genomic_DNA"/>
</dbReference>
<keyword evidence="1" id="KW-0723">Serine/threonine-protein kinase</keyword>
<keyword evidence="3" id="KW-0547">Nucleotide-binding</keyword>
<dbReference type="GO" id="GO:0004674">
    <property type="term" value="F:protein serine/threonine kinase activity"/>
    <property type="evidence" value="ECO:0007669"/>
    <property type="project" value="UniProtKB-KW"/>
</dbReference>
<dbReference type="PANTHER" id="PTHR45646:SF11">
    <property type="entry name" value="SERINE_THREONINE-PROTEIN KINASE DOA"/>
    <property type="match status" value="1"/>
</dbReference>
<evidence type="ECO:0000256" key="1">
    <source>
        <dbReference type="ARBA" id="ARBA00022527"/>
    </source>
</evidence>
<comment type="caution">
    <text evidence="7">The sequence shown here is derived from an EMBL/GenBank/DDBJ whole genome shotgun (WGS) entry which is preliminary data.</text>
</comment>
<dbReference type="GO" id="GO:0005524">
    <property type="term" value="F:ATP binding"/>
    <property type="evidence" value="ECO:0007669"/>
    <property type="project" value="UniProtKB-KW"/>
</dbReference>
<dbReference type="PANTHER" id="PTHR45646">
    <property type="entry name" value="SERINE/THREONINE-PROTEIN KINASE DOA-RELATED"/>
    <property type="match status" value="1"/>
</dbReference>
<evidence type="ECO:0000256" key="3">
    <source>
        <dbReference type="ARBA" id="ARBA00022741"/>
    </source>
</evidence>
<keyword evidence="5" id="KW-0067">ATP-binding</keyword>
<name>A0A8H5AQC5_9AGAR</name>
<protein>
    <recommendedName>
        <fullName evidence="6">Protein kinase domain-containing protein</fullName>
    </recommendedName>
</protein>